<feature type="region of interest" description="Disordered" evidence="1">
    <location>
        <begin position="384"/>
        <end position="478"/>
    </location>
</feature>
<evidence type="ECO:0000313" key="3">
    <source>
        <dbReference type="Proteomes" id="UP001362999"/>
    </source>
</evidence>
<protein>
    <submittedName>
        <fullName evidence="2">Uncharacterized protein</fullName>
    </submittedName>
</protein>
<dbReference type="Proteomes" id="UP001362999">
    <property type="component" value="Unassembled WGS sequence"/>
</dbReference>
<name>A0AAW0AB93_9AGAR</name>
<organism evidence="2 3">
    <name type="scientific">Favolaschia claudopus</name>
    <dbReference type="NCBI Taxonomy" id="2862362"/>
    <lineage>
        <taxon>Eukaryota</taxon>
        <taxon>Fungi</taxon>
        <taxon>Dikarya</taxon>
        <taxon>Basidiomycota</taxon>
        <taxon>Agaricomycotina</taxon>
        <taxon>Agaricomycetes</taxon>
        <taxon>Agaricomycetidae</taxon>
        <taxon>Agaricales</taxon>
        <taxon>Marasmiineae</taxon>
        <taxon>Mycenaceae</taxon>
        <taxon>Favolaschia</taxon>
    </lineage>
</organism>
<dbReference type="EMBL" id="JAWWNJ010000076">
    <property type="protein sequence ID" value="KAK7006108.1"/>
    <property type="molecule type" value="Genomic_DNA"/>
</dbReference>
<sequence length="543" mass="60569">MSKPGRKSKFNAEQETHIVTLFPTLWGKYQSMSSVELTQWKNERIEEIMQLELFSGLASEPPNGTDKKGWKNVSFHYSKAKRLSANLPQRILKKFNNHIKDMKSAPAFLQLPPVTGFDLFGLQQRTTIRTAAANVATQASKRLLDCIDERQRSMWTALSSEQQAEYDRQALKVPSNVETNQAVFPQAATKALNDICRGGLVGNIELCLFWAHRETNGDLRYGVVNSHSSEGVPDMVAGIQGAFDMEWARHANSVIPASINNKEILVPRNLFGVPIFPFVCVKDYMAPGLSVIVNCYLVQLWAYCRSDEIYPPWPAIAADGDAFYDTSRFKLPGPLKAPDELSASELFALAEHFILTATVTAKDPFVFRPAQSQIQSGGLSQSLLNPNIIAPSPQSTPDDGFEGSDLTELDVNDSTDDPTPHDTGHRRRGRALKLPQAKEKKSMAGKKRSVRSPSIPGPSRKQHIGTPPYSRRSRRNEPSLPTEMLRCWMHDGFAYPEGGNPPPGHDWDEPHEWVLTVGTTACVVVAILIHLHSRLKPDERFFD</sequence>
<dbReference type="AlphaFoldDB" id="A0AAW0AB93"/>
<evidence type="ECO:0000313" key="2">
    <source>
        <dbReference type="EMBL" id="KAK7006108.1"/>
    </source>
</evidence>
<reference evidence="2 3" key="1">
    <citation type="journal article" date="2024" name="J Genomics">
        <title>Draft genome sequencing and assembly of Favolaschia claudopus CIRM-BRFM 2984 isolated from oak limbs.</title>
        <authorList>
            <person name="Navarro D."/>
            <person name="Drula E."/>
            <person name="Chaduli D."/>
            <person name="Cazenave R."/>
            <person name="Ahrendt S."/>
            <person name="Wang J."/>
            <person name="Lipzen A."/>
            <person name="Daum C."/>
            <person name="Barry K."/>
            <person name="Grigoriev I.V."/>
            <person name="Favel A."/>
            <person name="Rosso M.N."/>
            <person name="Martin F."/>
        </authorList>
    </citation>
    <scope>NUCLEOTIDE SEQUENCE [LARGE SCALE GENOMIC DNA]</scope>
    <source>
        <strain evidence="2 3">CIRM-BRFM 2984</strain>
    </source>
</reference>
<accession>A0AAW0AB93</accession>
<proteinExistence type="predicted"/>
<feature type="compositionally biased region" description="Acidic residues" evidence="1">
    <location>
        <begin position="399"/>
        <end position="416"/>
    </location>
</feature>
<evidence type="ECO:0000256" key="1">
    <source>
        <dbReference type="SAM" id="MobiDB-lite"/>
    </source>
</evidence>
<keyword evidence="3" id="KW-1185">Reference proteome</keyword>
<gene>
    <name evidence="2" type="ORF">R3P38DRAFT_3214161</name>
</gene>
<comment type="caution">
    <text evidence="2">The sequence shown here is derived from an EMBL/GenBank/DDBJ whole genome shotgun (WGS) entry which is preliminary data.</text>
</comment>